<keyword evidence="7" id="KW-0694">RNA-binding</keyword>
<reference evidence="12" key="1">
    <citation type="submission" date="2015-04" db="EMBL/GenBank/DDBJ databases">
        <title>The genome sequence of the plant pathogenic Rhizarian Plasmodiophora brassicae reveals insights in its biotrophic life cycle and the origin of chitin synthesis.</title>
        <authorList>
            <person name="Schwelm A."/>
            <person name="Fogelqvist J."/>
            <person name="Knaust A."/>
            <person name="Julke S."/>
            <person name="Lilja T."/>
            <person name="Dhandapani V."/>
            <person name="Bonilla-Rosso G."/>
            <person name="Karlsson M."/>
            <person name="Shevchenko A."/>
            <person name="Choi S.R."/>
            <person name="Kim H.G."/>
            <person name="Park J.Y."/>
            <person name="Lim Y.P."/>
            <person name="Ludwig-Muller J."/>
            <person name="Dixelius C."/>
        </authorList>
    </citation>
    <scope>NUCLEOTIDE SEQUENCE</scope>
    <source>
        <tissue evidence="12">Potato root galls</tissue>
    </source>
</reference>
<comment type="cofactor">
    <cofactor evidence="1 10">
        <name>FMN</name>
        <dbReference type="ChEBI" id="CHEBI:58210"/>
    </cofactor>
</comment>
<feature type="active site" description="Proton donor" evidence="9">
    <location>
        <position position="120"/>
    </location>
</feature>
<dbReference type="Gene3D" id="3.20.20.70">
    <property type="entry name" value="Aldolase class I"/>
    <property type="match status" value="1"/>
</dbReference>
<dbReference type="GO" id="GO:0050660">
    <property type="term" value="F:flavin adenine dinucleotide binding"/>
    <property type="evidence" value="ECO:0007669"/>
    <property type="project" value="InterPro"/>
</dbReference>
<evidence type="ECO:0000256" key="10">
    <source>
        <dbReference type="PIRSR" id="PIRSR006621-2"/>
    </source>
</evidence>
<feature type="domain" description="DUS-like FMN-binding" evidence="11">
    <location>
        <begin position="32"/>
        <end position="327"/>
    </location>
</feature>
<evidence type="ECO:0000256" key="8">
    <source>
        <dbReference type="ARBA" id="ARBA00023002"/>
    </source>
</evidence>
<dbReference type="InterPro" id="IPR004653">
    <property type="entry name" value="DusA"/>
</dbReference>
<keyword evidence="8" id="KW-0560">Oxidoreductase</keyword>
<evidence type="ECO:0000256" key="9">
    <source>
        <dbReference type="PIRSR" id="PIRSR006621-1"/>
    </source>
</evidence>
<evidence type="ECO:0000256" key="4">
    <source>
        <dbReference type="ARBA" id="ARBA00022643"/>
    </source>
</evidence>
<evidence type="ECO:0000313" key="12">
    <source>
        <dbReference type="EMBL" id="CRZ11722.1"/>
    </source>
</evidence>
<keyword evidence="3" id="KW-0285">Flavoprotein</keyword>
<evidence type="ECO:0000256" key="5">
    <source>
        <dbReference type="ARBA" id="ARBA00022694"/>
    </source>
</evidence>
<accession>A0A0H5RDT0</accession>
<feature type="binding site" evidence="10">
    <location>
        <begin position="34"/>
        <end position="36"/>
    </location>
    <ligand>
        <name>FMN</name>
        <dbReference type="ChEBI" id="CHEBI:58210"/>
    </ligand>
</feature>
<keyword evidence="2" id="KW-0820">tRNA-binding</keyword>
<keyword evidence="10" id="KW-0547">Nucleotide-binding</keyword>
<dbReference type="PROSITE" id="PS01136">
    <property type="entry name" value="UPF0034"/>
    <property type="match status" value="1"/>
</dbReference>
<dbReference type="PIRSF" id="PIRSF006621">
    <property type="entry name" value="Dus"/>
    <property type="match status" value="1"/>
</dbReference>
<dbReference type="GO" id="GO:0000049">
    <property type="term" value="F:tRNA binding"/>
    <property type="evidence" value="ECO:0007669"/>
    <property type="project" value="UniProtKB-KW"/>
</dbReference>
<dbReference type="InterPro" id="IPR001269">
    <property type="entry name" value="DUS_fam"/>
</dbReference>
<dbReference type="SUPFAM" id="SSF51395">
    <property type="entry name" value="FMN-linked oxidoreductases"/>
    <property type="match status" value="1"/>
</dbReference>
<dbReference type="CDD" id="cd02801">
    <property type="entry name" value="DUS_like_FMN"/>
    <property type="match status" value="1"/>
</dbReference>
<dbReference type="InterPro" id="IPR035587">
    <property type="entry name" value="DUS-like_FMN-bd"/>
</dbReference>
<evidence type="ECO:0000256" key="2">
    <source>
        <dbReference type="ARBA" id="ARBA00022555"/>
    </source>
</evidence>
<dbReference type="AlphaFoldDB" id="A0A0H5RDT0"/>
<keyword evidence="4 10" id="KW-0288">FMN</keyword>
<sequence length="373" mass="41892">PEPEFKLEPERVLKRLRDKVGSLEMVPVPIHVAPMMKITTPAFRHLCWLLSPRAVLYSEMIVDRSLTMGDDLTRSRALRRYSHPEHSVAQIGGRDPDHLSQAAQHCQHAGYNEVNLNMGCPSSAVQHGRFGACLMLDKSIQQSVQAVVDSVQVPISIKCRIGVDGQDSYEFLSEFIDRIASAGVRRFVVHARKALLAVNPKHNRSVPPLRHDVVRRLAGDYPHLDIVINGEIATLADVRASGDLMKGVMLGRSIRDNPFVLWKLEHSVSESDSNDFIAERLEAAIKYGLFVYDQEQIGSENRRSLLHPLQNLFSSTPVSSRWKRSLMLDHDDPRSAYHIVMDAIGMVNTFLSQHDHNHQPVVLPTTTPAHVVQ</sequence>
<dbReference type="InterPro" id="IPR013785">
    <property type="entry name" value="Aldolase_TIM"/>
</dbReference>
<feature type="non-terminal residue" evidence="12">
    <location>
        <position position="1"/>
    </location>
</feature>
<feature type="binding site" evidence="10">
    <location>
        <begin position="251"/>
        <end position="252"/>
    </location>
    <ligand>
        <name>FMN</name>
        <dbReference type="ChEBI" id="CHEBI:58210"/>
    </ligand>
</feature>
<dbReference type="InterPro" id="IPR018517">
    <property type="entry name" value="tRNA_hU_synthase_CS"/>
</dbReference>
<feature type="binding site" evidence="10">
    <location>
        <position position="158"/>
    </location>
    <ligand>
        <name>FMN</name>
        <dbReference type="ChEBI" id="CHEBI:58210"/>
    </ligand>
</feature>
<name>A0A0H5RDT0_9EUKA</name>
<dbReference type="Pfam" id="PF01207">
    <property type="entry name" value="Dus"/>
    <property type="match status" value="1"/>
</dbReference>
<evidence type="ECO:0000256" key="1">
    <source>
        <dbReference type="ARBA" id="ARBA00001917"/>
    </source>
</evidence>
<dbReference type="PANTHER" id="PTHR42907:SF1">
    <property type="entry name" value="FMN-LINKED OXIDOREDUCTASES SUPERFAMILY PROTEIN"/>
    <property type="match status" value="1"/>
</dbReference>
<keyword evidence="6" id="KW-0521">NADP</keyword>
<evidence type="ECO:0000256" key="6">
    <source>
        <dbReference type="ARBA" id="ARBA00022857"/>
    </source>
</evidence>
<dbReference type="GO" id="GO:0017150">
    <property type="term" value="F:tRNA dihydrouridine synthase activity"/>
    <property type="evidence" value="ECO:0007669"/>
    <property type="project" value="InterPro"/>
</dbReference>
<feature type="binding site" evidence="10">
    <location>
        <position position="190"/>
    </location>
    <ligand>
        <name>FMN</name>
        <dbReference type="ChEBI" id="CHEBI:58210"/>
    </ligand>
</feature>
<feature type="binding site" evidence="10">
    <location>
        <position position="90"/>
    </location>
    <ligand>
        <name>FMN</name>
        <dbReference type="ChEBI" id="CHEBI:58210"/>
    </ligand>
</feature>
<organism evidence="12">
    <name type="scientific">Spongospora subterranea</name>
    <dbReference type="NCBI Taxonomy" id="70186"/>
    <lineage>
        <taxon>Eukaryota</taxon>
        <taxon>Sar</taxon>
        <taxon>Rhizaria</taxon>
        <taxon>Endomyxa</taxon>
        <taxon>Phytomyxea</taxon>
        <taxon>Plasmodiophorida</taxon>
        <taxon>Plasmodiophoridae</taxon>
        <taxon>Spongospora</taxon>
    </lineage>
</organism>
<dbReference type="EMBL" id="HACM01011280">
    <property type="protein sequence ID" value="CRZ11722.1"/>
    <property type="molecule type" value="Transcribed_RNA"/>
</dbReference>
<proteinExistence type="predicted"/>
<dbReference type="PANTHER" id="PTHR42907">
    <property type="entry name" value="FMN-LINKED OXIDOREDUCTASES SUPERFAMILY PROTEIN"/>
    <property type="match status" value="1"/>
</dbReference>
<keyword evidence="5" id="KW-0819">tRNA processing</keyword>
<evidence type="ECO:0000256" key="3">
    <source>
        <dbReference type="ARBA" id="ARBA00022630"/>
    </source>
</evidence>
<evidence type="ECO:0000256" key="7">
    <source>
        <dbReference type="ARBA" id="ARBA00022884"/>
    </source>
</evidence>
<protein>
    <recommendedName>
        <fullName evidence="11">DUS-like FMN-binding domain-containing protein</fullName>
    </recommendedName>
</protein>
<evidence type="ECO:0000259" key="11">
    <source>
        <dbReference type="Pfam" id="PF01207"/>
    </source>
</evidence>
<dbReference type="NCBIfam" id="NF008774">
    <property type="entry name" value="PRK11815.1"/>
    <property type="match status" value="1"/>
</dbReference>